<dbReference type="SUPFAM" id="SSF48371">
    <property type="entry name" value="ARM repeat"/>
    <property type="match status" value="1"/>
</dbReference>
<proteinExistence type="inferred from homology"/>
<dbReference type="SMART" id="SM00119">
    <property type="entry name" value="HECTc"/>
    <property type="match status" value="1"/>
</dbReference>
<dbReference type="Gene3D" id="3.30.2160.10">
    <property type="entry name" value="Hect, E3 ligase catalytic domain"/>
    <property type="match status" value="1"/>
</dbReference>
<evidence type="ECO:0000256" key="4">
    <source>
        <dbReference type="ARBA" id="ARBA00022679"/>
    </source>
</evidence>
<reference evidence="9 10" key="1">
    <citation type="journal article" date="2023" name="G3 (Bethesda)">
        <title>A chromosome-level genome assembly of Zasmidium syzygii isolated from banana leaves.</title>
        <authorList>
            <person name="van Westerhoven A.C."/>
            <person name="Mehrabi R."/>
            <person name="Talebi R."/>
            <person name="Steentjes M.B.F."/>
            <person name="Corcolon B."/>
            <person name="Chong P.A."/>
            <person name="Kema G.H.J."/>
            <person name="Seidl M.F."/>
        </authorList>
    </citation>
    <scope>NUCLEOTIDE SEQUENCE [LARGE SCALE GENOMIC DNA]</scope>
    <source>
        <strain evidence="9 10">P124</strain>
    </source>
</reference>
<feature type="compositionally biased region" description="Basic and acidic residues" evidence="7">
    <location>
        <begin position="1170"/>
        <end position="1192"/>
    </location>
</feature>
<dbReference type="Gene3D" id="3.90.1750.10">
    <property type="entry name" value="Hect, E3 ligase catalytic domains"/>
    <property type="match status" value="1"/>
</dbReference>
<dbReference type="Proteomes" id="UP001305779">
    <property type="component" value="Unassembled WGS sequence"/>
</dbReference>
<organism evidence="9 10">
    <name type="scientific">Zasmidium cellare</name>
    <name type="common">Wine cellar mold</name>
    <name type="synonym">Racodium cellare</name>
    <dbReference type="NCBI Taxonomy" id="395010"/>
    <lineage>
        <taxon>Eukaryota</taxon>
        <taxon>Fungi</taxon>
        <taxon>Dikarya</taxon>
        <taxon>Ascomycota</taxon>
        <taxon>Pezizomycotina</taxon>
        <taxon>Dothideomycetes</taxon>
        <taxon>Dothideomycetidae</taxon>
        <taxon>Mycosphaerellales</taxon>
        <taxon>Mycosphaerellaceae</taxon>
        <taxon>Zasmidium</taxon>
    </lineage>
</organism>
<gene>
    <name evidence="9" type="ORF">PRZ48_000274</name>
</gene>
<evidence type="ECO:0000259" key="8">
    <source>
        <dbReference type="PROSITE" id="PS50237"/>
    </source>
</evidence>
<dbReference type="PROSITE" id="PS50237">
    <property type="entry name" value="HECT"/>
    <property type="match status" value="1"/>
</dbReference>
<dbReference type="InterPro" id="IPR016024">
    <property type="entry name" value="ARM-type_fold"/>
</dbReference>
<evidence type="ECO:0000256" key="2">
    <source>
        <dbReference type="ARBA" id="ARBA00006331"/>
    </source>
</evidence>
<feature type="compositionally biased region" description="Polar residues" evidence="7">
    <location>
        <begin position="124"/>
        <end position="136"/>
    </location>
</feature>
<dbReference type="Pfam" id="PF00632">
    <property type="entry name" value="HECT"/>
    <property type="match status" value="1"/>
</dbReference>
<dbReference type="PANTHER" id="PTHR45670:SF1">
    <property type="entry name" value="E3 UBIQUITIN-PROTEIN LIGASE HECTD1"/>
    <property type="match status" value="1"/>
</dbReference>
<dbReference type="EC" id="2.3.2.26" evidence="3"/>
<sequence>MSSSKRVTRRSAAAANQLLTDADSIDTADPSPASTTADAAPAPRKRKAAANPSPPTAREQRKTKRPRGGDTAESNSPTAPAPEPVEAPRRGKKKAAAAAMSSAGSDTPPQPKIKRTTDMDRPSSDTSAETSPQQPARDSSRRKSSRRKSKEDPNPSTSAAPSRKSRKGSKKDQDVVMKDVDEKASEPPGQDAEDDEDPPRQDAGGGAEGSDEPPRRFGQDELEAAIDRAGEDPFAAAGYLSRWGGPGGLSSSLRALSGIVSGTNSRLRGILEQLRAKDDPSLQLIALQDLSELLLVSNEENLAGHFIPEQYVKELVTLMQPNEFTGEENPEIMLLACRCIANMMEALPQSTATVVYGGAVPVLCQKLLEIHYIDLAEQALSTLEKISVEFPSSIVREGGLTACLTYLDFFATSTQRTAVTTAANCCRNIPEDSFPTVRDVMPILLNALSSSDQRVVEQASLCVSRVIDSFKYHESKLEELVSPELLKAILRLLLPGSTNLIGPSIHTQFLRVLSTTARASPRLTIELFKMNVVDMLYQILTGVSPPSGTDGVASKIDKNVIMQSIIRTPRDQIFETLNVICELLPTVSQERLMFLDELQDVTGPDSVSMSTRSKTSPNDKRVELLKDCPEEVHRFAVVLFPTLMHAYTSTVNLSVRQKVLTAQLKMLSNLDTDILEEALRGVTYASHLAGILSQQENPSLVTFALQAAELLLKRMETIYRPQFYREGVIAEIAKLAERPVNAEPEPKMSKAENEEPQPGPEVDEQLDEDHDEDPEPIEVDVEDGGSEATEDNGENEDDDDENDANEENQDDHEDDDEDDGENDRPRSEDSELPSRIAARRILDVQDIVTLRAKRFMEVHGQEGDEAMRSQATKVLEDIKTIADQLRDLYNSDNKQSGIPLFKQLAKHFDGDALESITSYELMTSGIVEVLLDIFNDEKASARARSDFVQVFMSTSNNVKIATGAAESPTTAFSVLIHKLQELLSRAEHFEVITVHQNAFDSSRGSAASMLAKQLRLKLVADEDSGIPRAYRNIMVSIQAIATIKGLDEYLRPRIALSERPRGGRREGITNAMAAYAAAMAGRQDRGAPPPAAPTLGSSLPTRTSTKKPSRSKSSKSENAATEQEAAKPEESTGRSLRRSSRRHSSQPSSASAPAPPPDAPAAEPSSSQEKLPEELQEELREVLECADEAHISDDEDDEDVDAELDAIVDDLEDGGGLEGDVPDPSAVNIESASGKLTARTEDGARVATPSQGVPTPPTGRERLSASARRAAAREMLATPTSSSRPMSYASALQQTPQDWHIEFSVNGQPIPADTTIYRACHFNMSQGDEISGRNIWSATHSITLKRVAGPPPTDRSTPTPSADPKLNNGLPPSLDKHPVTSGILRLMSILHDVNANLDDVLTENKNAVRLNAEPASQFVNTKLTAKLNRQLDEPLIVASQCLPSWSEDLARFYPFLFPFETRHLFLQSTSFGYSRMMSRWQSSHENESRRQRDERQFLGRVVRQKVRISRSRILESAIKVMELYGASSSVLEVEYFEEVGTGLGPTLEFYSTVSKEFSKKKLKLWRENESNAGDEFAFGQHGLFPAPMSDEMSRGEVGQRVLHMFKMLGKFVARSMLDSRIIDVSFNPTFFRVGEGSSAVTPSLGAVAAVDQDLARSLKILKKFASAKQRIDEETTLSPTKKMQKVENIRINDAKIDDLGLDFTLPGYDNIELVPGGANVNVTIDNVGEYIKKVIDFTLESGVQRQVDSFREGFSAVFPYTALKAFTPDELVMLFGRVDEDWTLETLMDSIKADHGYNLDSKSVRNLLQVMSELPPQSRRDFLQFVTGSPKLPIGGFKSLTPMFTVVCKPSEPPYTSDDYLPSVMTCVNYLKMPDYSSLEVLQQKLNVAIKEGQGAFHLS</sequence>
<feature type="compositionally biased region" description="Low complexity" evidence="7">
    <location>
        <begin position="1160"/>
        <end position="1169"/>
    </location>
</feature>
<evidence type="ECO:0000313" key="10">
    <source>
        <dbReference type="Proteomes" id="UP001305779"/>
    </source>
</evidence>
<keyword evidence="10" id="KW-1185">Reference proteome</keyword>
<feature type="compositionally biased region" description="Basic residues" evidence="7">
    <location>
        <begin position="1104"/>
        <end position="1113"/>
    </location>
</feature>
<feature type="compositionally biased region" description="Basic and acidic residues" evidence="7">
    <location>
        <begin position="170"/>
        <end position="185"/>
    </location>
</feature>
<feature type="compositionally biased region" description="Basic residues" evidence="7">
    <location>
        <begin position="1135"/>
        <end position="1144"/>
    </location>
</feature>
<dbReference type="PANTHER" id="PTHR45670">
    <property type="entry name" value="E3 UBIQUITIN-PROTEIN LIGASE TRIP12"/>
    <property type="match status" value="1"/>
</dbReference>
<feature type="region of interest" description="Disordered" evidence="7">
    <location>
        <begin position="1344"/>
        <end position="1374"/>
    </location>
</feature>
<evidence type="ECO:0000256" key="6">
    <source>
        <dbReference type="PROSITE-ProRule" id="PRU00104"/>
    </source>
</evidence>
<feature type="region of interest" description="Disordered" evidence="7">
    <location>
        <begin position="1"/>
        <end position="217"/>
    </location>
</feature>
<evidence type="ECO:0000256" key="5">
    <source>
        <dbReference type="ARBA" id="ARBA00022786"/>
    </source>
</evidence>
<protein>
    <recommendedName>
        <fullName evidence="3">HECT-type E3 ubiquitin transferase</fullName>
        <ecNumber evidence="3">2.3.2.26</ecNumber>
    </recommendedName>
</protein>
<comment type="caution">
    <text evidence="9">The sequence shown here is derived from an EMBL/GenBank/DDBJ whole genome shotgun (WGS) entry which is preliminary data.</text>
</comment>
<dbReference type="EMBL" id="JAXOVC010000001">
    <property type="protein sequence ID" value="KAK4506542.1"/>
    <property type="molecule type" value="Genomic_DNA"/>
</dbReference>
<feature type="active site" description="Glycyl thioester intermediate" evidence="6">
    <location>
        <position position="1867"/>
    </location>
</feature>
<feature type="compositionally biased region" description="Acidic residues" evidence="7">
    <location>
        <begin position="761"/>
        <end position="821"/>
    </location>
</feature>
<dbReference type="InterPro" id="IPR011989">
    <property type="entry name" value="ARM-like"/>
</dbReference>
<dbReference type="InterPro" id="IPR035983">
    <property type="entry name" value="Hect_E3_ubiquitin_ligase"/>
</dbReference>
<feature type="region of interest" description="Disordered" evidence="7">
    <location>
        <begin position="1235"/>
        <end position="1261"/>
    </location>
</feature>
<dbReference type="InterPro" id="IPR057948">
    <property type="entry name" value="TPR_TRIP12_N"/>
</dbReference>
<feature type="compositionally biased region" description="Low complexity" evidence="7">
    <location>
        <begin position="27"/>
        <end position="42"/>
    </location>
</feature>
<feature type="region of interest" description="Disordered" evidence="7">
    <location>
        <begin position="740"/>
        <end position="837"/>
    </location>
</feature>
<accession>A0ABR0EYF1</accession>
<dbReference type="Gene3D" id="3.30.2410.10">
    <property type="entry name" value="Hect, E3 ligase catalytic domain"/>
    <property type="match status" value="1"/>
</dbReference>
<name>A0ABR0EYF1_ZASCE</name>
<feature type="compositionally biased region" description="Basic and acidic residues" evidence="7">
    <location>
        <begin position="744"/>
        <end position="753"/>
    </location>
</feature>
<evidence type="ECO:0000256" key="3">
    <source>
        <dbReference type="ARBA" id="ARBA00012485"/>
    </source>
</evidence>
<comment type="similarity">
    <text evidence="2">Belongs to the UPL family. K-HECT subfamily.</text>
</comment>
<comment type="catalytic activity">
    <reaction evidence="1">
        <text>S-ubiquitinyl-[E2 ubiquitin-conjugating enzyme]-L-cysteine + [acceptor protein]-L-lysine = [E2 ubiquitin-conjugating enzyme]-L-cysteine + N(6)-ubiquitinyl-[acceptor protein]-L-lysine.</text>
        <dbReference type="EC" id="2.3.2.26"/>
    </reaction>
</comment>
<dbReference type="CDD" id="cd00078">
    <property type="entry name" value="HECTc"/>
    <property type="match status" value="1"/>
</dbReference>
<feature type="region of interest" description="Disordered" evidence="7">
    <location>
        <begin position="1079"/>
        <end position="1201"/>
    </location>
</feature>
<feature type="compositionally biased region" description="Low complexity" evidence="7">
    <location>
        <begin position="96"/>
        <end position="105"/>
    </location>
</feature>
<keyword evidence="5 6" id="KW-0833">Ubl conjugation pathway</keyword>
<evidence type="ECO:0000313" key="9">
    <source>
        <dbReference type="EMBL" id="KAK4506542.1"/>
    </source>
</evidence>
<dbReference type="Pfam" id="PF25579">
    <property type="entry name" value="TPR_TRIP12_N"/>
    <property type="match status" value="1"/>
</dbReference>
<keyword evidence="4" id="KW-0808">Transferase</keyword>
<dbReference type="InterPro" id="IPR045322">
    <property type="entry name" value="HECTD1/TRIP12-like"/>
</dbReference>
<evidence type="ECO:0000256" key="7">
    <source>
        <dbReference type="SAM" id="MobiDB-lite"/>
    </source>
</evidence>
<dbReference type="Gene3D" id="1.25.10.10">
    <property type="entry name" value="Leucine-rich Repeat Variant"/>
    <property type="match status" value="1"/>
</dbReference>
<dbReference type="InterPro" id="IPR000569">
    <property type="entry name" value="HECT_dom"/>
</dbReference>
<feature type="compositionally biased region" description="Low complexity" evidence="7">
    <location>
        <begin position="1354"/>
        <end position="1364"/>
    </location>
</feature>
<feature type="domain" description="HECT" evidence="8">
    <location>
        <begin position="1544"/>
        <end position="1900"/>
    </location>
</feature>
<evidence type="ECO:0000256" key="1">
    <source>
        <dbReference type="ARBA" id="ARBA00000885"/>
    </source>
</evidence>
<dbReference type="SUPFAM" id="SSF56204">
    <property type="entry name" value="Hect, E3 ligase catalytic domain"/>
    <property type="match status" value="1"/>
</dbReference>